<evidence type="ECO:0000313" key="1">
    <source>
        <dbReference type="EMBL" id="MTW04207.1"/>
    </source>
</evidence>
<sequence length="144" mass="15664">MRSFSETLTVNASGGRVLVTVVLDNPNGHPMSVPNAIATDKELFGRLFEIRDTATGKLLEYQGPMVKRGALTAEDYFTVQPGMRHTNTLDITDSYAFKPGQNTYQLTYAGFAVPDLGRLEGTVRLSVAPVSFTYRADSGPMAGR</sequence>
<organism evidence="1 2">
    <name type="scientific">Pseudoduganella ginsengisoli</name>
    <dbReference type="NCBI Taxonomy" id="1462440"/>
    <lineage>
        <taxon>Bacteria</taxon>
        <taxon>Pseudomonadati</taxon>
        <taxon>Pseudomonadota</taxon>
        <taxon>Betaproteobacteria</taxon>
        <taxon>Burkholderiales</taxon>
        <taxon>Oxalobacteraceae</taxon>
        <taxon>Telluria group</taxon>
        <taxon>Pseudoduganella</taxon>
    </lineage>
</organism>
<accession>A0A6L6Q2Z1</accession>
<dbReference type="OrthoDB" id="8775091at2"/>
<dbReference type="RefSeq" id="WP_155440567.1">
    <property type="nucleotide sequence ID" value="NZ_WNLA01000014.1"/>
</dbReference>
<reference evidence="1 2" key="1">
    <citation type="submission" date="2019-11" db="EMBL/GenBank/DDBJ databases">
        <title>Type strains purchased from KCTC, JCM and DSMZ.</title>
        <authorList>
            <person name="Lu H."/>
        </authorList>
    </citation>
    <scope>NUCLEOTIDE SEQUENCE [LARGE SCALE GENOMIC DNA]</scope>
    <source>
        <strain evidence="1 2">KCTC 42409</strain>
    </source>
</reference>
<comment type="caution">
    <text evidence="1">The sequence shown here is derived from an EMBL/GenBank/DDBJ whole genome shotgun (WGS) entry which is preliminary data.</text>
</comment>
<name>A0A6L6Q2Z1_9BURK</name>
<proteinExistence type="predicted"/>
<gene>
    <name evidence="1" type="ORF">GM668_19175</name>
</gene>
<evidence type="ECO:0000313" key="2">
    <source>
        <dbReference type="Proteomes" id="UP000484015"/>
    </source>
</evidence>
<dbReference type="EMBL" id="WNLA01000014">
    <property type="protein sequence ID" value="MTW04207.1"/>
    <property type="molecule type" value="Genomic_DNA"/>
</dbReference>
<dbReference type="Gene3D" id="2.60.40.2970">
    <property type="match status" value="1"/>
</dbReference>
<protein>
    <submittedName>
        <fullName evidence="1">Uncharacterized protein</fullName>
    </submittedName>
</protein>
<dbReference type="Proteomes" id="UP000484015">
    <property type="component" value="Unassembled WGS sequence"/>
</dbReference>
<dbReference type="AlphaFoldDB" id="A0A6L6Q2Z1"/>
<keyword evidence="2" id="KW-1185">Reference proteome</keyword>